<comment type="caution">
    <text evidence="1">The sequence shown here is derived from an EMBL/GenBank/DDBJ whole genome shotgun (WGS) entry which is preliminary data.</text>
</comment>
<reference evidence="1 2" key="1">
    <citation type="submission" date="2020-08" db="EMBL/GenBank/DDBJ databases">
        <title>Genomic Encyclopedia of Type Strains, Phase IV (KMG-IV): sequencing the most valuable type-strain genomes for metagenomic binning, comparative biology and taxonomic classification.</title>
        <authorList>
            <person name="Goeker M."/>
        </authorList>
    </citation>
    <scope>NUCLEOTIDE SEQUENCE [LARGE SCALE GENOMIC DNA]</scope>
    <source>
        <strain evidence="1 2">YC6723</strain>
    </source>
</reference>
<evidence type="ECO:0008006" key="3">
    <source>
        <dbReference type="Google" id="ProtNLM"/>
    </source>
</evidence>
<dbReference type="Proteomes" id="UP000529795">
    <property type="component" value="Unassembled WGS sequence"/>
</dbReference>
<gene>
    <name evidence="1" type="ORF">GGQ80_002664</name>
</gene>
<dbReference type="AlphaFoldDB" id="A0A840FLE4"/>
<proteinExistence type="predicted"/>
<accession>A0A840FLE4</accession>
<evidence type="ECO:0000313" key="1">
    <source>
        <dbReference type="EMBL" id="MBB4154748.1"/>
    </source>
</evidence>
<organism evidence="1 2">
    <name type="scientific">Sphingomonas jinjuensis</name>
    <dbReference type="NCBI Taxonomy" id="535907"/>
    <lineage>
        <taxon>Bacteria</taxon>
        <taxon>Pseudomonadati</taxon>
        <taxon>Pseudomonadota</taxon>
        <taxon>Alphaproteobacteria</taxon>
        <taxon>Sphingomonadales</taxon>
        <taxon>Sphingomonadaceae</taxon>
        <taxon>Sphingomonas</taxon>
    </lineage>
</organism>
<dbReference type="EMBL" id="JACIEV010000007">
    <property type="protein sequence ID" value="MBB4154748.1"/>
    <property type="molecule type" value="Genomic_DNA"/>
</dbReference>
<name>A0A840FLE4_9SPHN</name>
<sequence length="117" mass="12512">MLAKLQVKGERRLALIGAPEGAIDVPVERAASVGEAEVVVLFVADRAAFDAGIGPLRAEAREDAVLWIAYPKLTGALAGDLHRDVLRVVVRGFGLDTVAQVAIDRDWSALRVKRVVS</sequence>
<protein>
    <recommendedName>
        <fullName evidence="3">DUF3052 family protein</fullName>
    </recommendedName>
</protein>
<evidence type="ECO:0000313" key="2">
    <source>
        <dbReference type="Proteomes" id="UP000529795"/>
    </source>
</evidence>
<keyword evidence="2" id="KW-1185">Reference proteome</keyword>